<evidence type="ECO:0000256" key="1">
    <source>
        <dbReference type="SAM" id="MobiDB-lite"/>
    </source>
</evidence>
<feature type="compositionally biased region" description="Basic and acidic residues" evidence="1">
    <location>
        <begin position="73"/>
        <end position="85"/>
    </location>
</feature>
<dbReference type="Proteomes" id="UP001064489">
    <property type="component" value="Chromosome 4"/>
</dbReference>
<comment type="caution">
    <text evidence="2">The sequence shown here is derived from an EMBL/GenBank/DDBJ whole genome shotgun (WGS) entry which is preliminary data.</text>
</comment>
<protein>
    <recommendedName>
        <fullName evidence="4">Chromo domain-containing protein</fullName>
    </recommendedName>
</protein>
<evidence type="ECO:0000313" key="2">
    <source>
        <dbReference type="EMBL" id="KAI9180281.1"/>
    </source>
</evidence>
<dbReference type="AlphaFoldDB" id="A0AAD5IXA2"/>
<keyword evidence="3" id="KW-1185">Reference proteome</keyword>
<gene>
    <name evidence="2" type="ORF">LWI28_003200</name>
</gene>
<proteinExistence type="predicted"/>
<organism evidence="2 3">
    <name type="scientific">Acer negundo</name>
    <name type="common">Box elder</name>
    <dbReference type="NCBI Taxonomy" id="4023"/>
    <lineage>
        <taxon>Eukaryota</taxon>
        <taxon>Viridiplantae</taxon>
        <taxon>Streptophyta</taxon>
        <taxon>Embryophyta</taxon>
        <taxon>Tracheophyta</taxon>
        <taxon>Spermatophyta</taxon>
        <taxon>Magnoliopsida</taxon>
        <taxon>eudicotyledons</taxon>
        <taxon>Gunneridae</taxon>
        <taxon>Pentapetalae</taxon>
        <taxon>rosids</taxon>
        <taxon>malvids</taxon>
        <taxon>Sapindales</taxon>
        <taxon>Sapindaceae</taxon>
        <taxon>Hippocastanoideae</taxon>
        <taxon>Acereae</taxon>
        <taxon>Acer</taxon>
    </lineage>
</organism>
<name>A0AAD5IXA2_ACENE</name>
<dbReference type="EMBL" id="JAJSOW010000101">
    <property type="protein sequence ID" value="KAI9180281.1"/>
    <property type="molecule type" value="Genomic_DNA"/>
</dbReference>
<evidence type="ECO:0000313" key="3">
    <source>
        <dbReference type="Proteomes" id="UP001064489"/>
    </source>
</evidence>
<sequence>MMEGEDIEEGIEDEAVVEAEMTEEAEEHEKVTISHHALTGSRGCSSSWEGGILIITPRWVANPLGTPCFAAEEVSRGGSDTKYDPSKNWSRRTTPRFPSSCVRKEDNKRNNGVVIQWLVQWSNSNPVDATWMDASMLAS</sequence>
<feature type="region of interest" description="Disordered" evidence="1">
    <location>
        <begin position="73"/>
        <end position="104"/>
    </location>
</feature>
<reference evidence="2" key="1">
    <citation type="journal article" date="2022" name="Plant J.">
        <title>Strategies of tolerance reflected in two North American maple genomes.</title>
        <authorList>
            <person name="McEvoy S.L."/>
            <person name="Sezen U.U."/>
            <person name="Trouern-Trend A."/>
            <person name="McMahon S.M."/>
            <person name="Schaberg P.G."/>
            <person name="Yang J."/>
            <person name="Wegrzyn J.L."/>
            <person name="Swenson N.G."/>
        </authorList>
    </citation>
    <scope>NUCLEOTIDE SEQUENCE</scope>
    <source>
        <strain evidence="2">91603</strain>
    </source>
</reference>
<accession>A0AAD5IXA2</accession>
<reference evidence="2" key="2">
    <citation type="submission" date="2023-02" db="EMBL/GenBank/DDBJ databases">
        <authorList>
            <person name="Swenson N.G."/>
            <person name="Wegrzyn J.L."/>
            <person name="Mcevoy S.L."/>
        </authorList>
    </citation>
    <scope>NUCLEOTIDE SEQUENCE</scope>
    <source>
        <strain evidence="2">91603</strain>
        <tissue evidence="2">Leaf</tissue>
    </source>
</reference>
<evidence type="ECO:0008006" key="4">
    <source>
        <dbReference type="Google" id="ProtNLM"/>
    </source>
</evidence>